<organism evidence="1 2">
    <name type="scientific">Austropuccinia psidii MF-1</name>
    <dbReference type="NCBI Taxonomy" id="1389203"/>
    <lineage>
        <taxon>Eukaryota</taxon>
        <taxon>Fungi</taxon>
        <taxon>Dikarya</taxon>
        <taxon>Basidiomycota</taxon>
        <taxon>Pucciniomycotina</taxon>
        <taxon>Pucciniomycetes</taxon>
        <taxon>Pucciniales</taxon>
        <taxon>Sphaerophragmiaceae</taxon>
        <taxon>Austropuccinia</taxon>
    </lineage>
</organism>
<accession>A0A9Q3CXG5</accession>
<dbReference type="EMBL" id="AVOT02011897">
    <property type="protein sequence ID" value="MBW0493064.1"/>
    <property type="molecule type" value="Genomic_DNA"/>
</dbReference>
<evidence type="ECO:0000313" key="1">
    <source>
        <dbReference type="EMBL" id="MBW0493064.1"/>
    </source>
</evidence>
<protein>
    <submittedName>
        <fullName evidence="1">Uncharacterized protein</fullName>
    </submittedName>
</protein>
<name>A0A9Q3CXG5_9BASI</name>
<keyword evidence="2" id="KW-1185">Reference proteome</keyword>
<dbReference type="Proteomes" id="UP000765509">
    <property type="component" value="Unassembled WGS sequence"/>
</dbReference>
<sequence>MCGFPNPFLHELCLKTWRKIGALEMSLNKTISFHPSSRLDFAEMCENALNPLLWCIGSSKFSLKHFQIQVPVLCLVGGWATTSTFAMTIMDQSPSGSSLLSKRPVPSNPRPLSVCSSLDDPVLVLGMPVLSLMTLPKRDRPRGHWWTELGPIQSPQQAAGAIARHTLSLASSQQHPIRRSD</sequence>
<proteinExistence type="predicted"/>
<gene>
    <name evidence="1" type="ORF">O181_032779</name>
</gene>
<dbReference type="AlphaFoldDB" id="A0A9Q3CXG5"/>
<reference evidence="1" key="1">
    <citation type="submission" date="2021-03" db="EMBL/GenBank/DDBJ databases">
        <title>Draft genome sequence of rust myrtle Austropuccinia psidii MF-1, a brazilian biotype.</title>
        <authorList>
            <person name="Quecine M.C."/>
            <person name="Pachon D.M.R."/>
            <person name="Bonatelli M.L."/>
            <person name="Correr F.H."/>
            <person name="Franceschini L.M."/>
            <person name="Leite T.F."/>
            <person name="Margarido G.R.A."/>
            <person name="Almeida C.A."/>
            <person name="Ferrarezi J.A."/>
            <person name="Labate C.A."/>
        </authorList>
    </citation>
    <scope>NUCLEOTIDE SEQUENCE</scope>
    <source>
        <strain evidence="1">MF-1</strain>
    </source>
</reference>
<evidence type="ECO:0000313" key="2">
    <source>
        <dbReference type="Proteomes" id="UP000765509"/>
    </source>
</evidence>
<comment type="caution">
    <text evidence="1">The sequence shown here is derived from an EMBL/GenBank/DDBJ whole genome shotgun (WGS) entry which is preliminary data.</text>
</comment>